<feature type="non-terminal residue" evidence="1">
    <location>
        <position position="1"/>
    </location>
</feature>
<organism evidence="1 2">
    <name type="scientific">Racocetra persica</name>
    <dbReference type="NCBI Taxonomy" id="160502"/>
    <lineage>
        <taxon>Eukaryota</taxon>
        <taxon>Fungi</taxon>
        <taxon>Fungi incertae sedis</taxon>
        <taxon>Mucoromycota</taxon>
        <taxon>Glomeromycotina</taxon>
        <taxon>Glomeromycetes</taxon>
        <taxon>Diversisporales</taxon>
        <taxon>Gigasporaceae</taxon>
        <taxon>Racocetra</taxon>
    </lineage>
</organism>
<name>A0ACA9S086_9GLOM</name>
<evidence type="ECO:0000313" key="2">
    <source>
        <dbReference type="Proteomes" id="UP000789920"/>
    </source>
</evidence>
<keyword evidence="2" id="KW-1185">Reference proteome</keyword>
<accession>A0ACA9S086</accession>
<comment type="caution">
    <text evidence="1">The sequence shown here is derived from an EMBL/GenBank/DDBJ whole genome shotgun (WGS) entry which is preliminary data.</text>
</comment>
<reference evidence="1" key="1">
    <citation type="submission" date="2021-06" db="EMBL/GenBank/DDBJ databases">
        <authorList>
            <person name="Kallberg Y."/>
            <person name="Tangrot J."/>
            <person name="Rosling A."/>
        </authorList>
    </citation>
    <scope>NUCLEOTIDE SEQUENCE</scope>
    <source>
        <strain evidence="1">MA461A</strain>
    </source>
</reference>
<sequence>TSVEPSTQNIEPNDSYSNYEKKIESVNVQASSSKTASHSSCNLTASRVLDQGRFATPLMSTYEIIADSEYSTISATESPVNNRNESSHQLQSTSTVSGLLQMFDSDNSDDDTSYYEENYEKPTKGKKRQKNNDNEDEDNNETAQSLRKKNGKPEALKDMTNIFEVCQWLVLERPDILTTANQMRAMQTSLDSPAVTVPQPEVTIAPRNLTDDKSLARLWHEEMKCLFLRCRNPPDGAIESFITEIFNYELYSNEA</sequence>
<gene>
    <name evidence="1" type="ORF">RPERSI_LOCUS25370</name>
</gene>
<proteinExistence type="predicted"/>
<dbReference type="Proteomes" id="UP000789920">
    <property type="component" value="Unassembled WGS sequence"/>
</dbReference>
<dbReference type="EMBL" id="CAJVQC010083731">
    <property type="protein sequence ID" value="CAG8820504.1"/>
    <property type="molecule type" value="Genomic_DNA"/>
</dbReference>
<feature type="non-terminal residue" evidence="1">
    <location>
        <position position="255"/>
    </location>
</feature>
<evidence type="ECO:0000313" key="1">
    <source>
        <dbReference type="EMBL" id="CAG8820504.1"/>
    </source>
</evidence>
<protein>
    <submittedName>
        <fullName evidence="1">31538_t:CDS:1</fullName>
    </submittedName>
</protein>